<sequence>MRIPTLDQSTRFLVEKEDTLRCPVAQDDYKSKLRCSSPCSSTFSSMPPWALCHLPPRSMPVVATPTWDPGSCATESATPSLFVPPIRGYPPFHSLRSFQVRTASAYSLIPSSTFTTCRLGPGAGGPLYQT</sequence>
<dbReference type="KEGG" id="uvi:66064575"/>
<evidence type="ECO:0000313" key="2">
    <source>
        <dbReference type="Proteomes" id="UP000027002"/>
    </source>
</evidence>
<dbReference type="Proteomes" id="UP000027002">
    <property type="component" value="Chromosome 3"/>
</dbReference>
<keyword evidence="2" id="KW-1185">Reference proteome</keyword>
<protein>
    <submittedName>
        <fullName evidence="1">Uncharacterized protein</fullName>
    </submittedName>
</protein>
<dbReference type="GeneID" id="66064575"/>
<dbReference type="AlphaFoldDB" id="A0A8E5HQ62"/>
<reference evidence="1" key="1">
    <citation type="submission" date="2020-03" db="EMBL/GenBank/DDBJ databases">
        <title>A mixture of massive structural variations and highly conserved coding sequences in Ustilaginoidea virens genome.</title>
        <authorList>
            <person name="Zhang K."/>
            <person name="Zhao Z."/>
            <person name="Zhang Z."/>
            <person name="Li Y."/>
            <person name="Hsiang T."/>
            <person name="Sun W."/>
        </authorList>
    </citation>
    <scope>NUCLEOTIDE SEQUENCE</scope>
    <source>
        <strain evidence="1">UV-8b</strain>
    </source>
</reference>
<evidence type="ECO:0000313" key="1">
    <source>
        <dbReference type="EMBL" id="QUC19556.1"/>
    </source>
</evidence>
<organism evidence="1 2">
    <name type="scientific">Ustilaginoidea virens</name>
    <name type="common">Rice false smut fungus</name>
    <name type="synonym">Villosiclava virens</name>
    <dbReference type="NCBI Taxonomy" id="1159556"/>
    <lineage>
        <taxon>Eukaryota</taxon>
        <taxon>Fungi</taxon>
        <taxon>Dikarya</taxon>
        <taxon>Ascomycota</taxon>
        <taxon>Pezizomycotina</taxon>
        <taxon>Sordariomycetes</taxon>
        <taxon>Hypocreomycetidae</taxon>
        <taxon>Hypocreales</taxon>
        <taxon>Clavicipitaceae</taxon>
        <taxon>Ustilaginoidea</taxon>
    </lineage>
</organism>
<gene>
    <name evidence="1" type="ORF">UV8b_03797</name>
</gene>
<dbReference type="EMBL" id="CP072755">
    <property type="protein sequence ID" value="QUC19556.1"/>
    <property type="molecule type" value="Genomic_DNA"/>
</dbReference>
<dbReference type="RefSeq" id="XP_042997229.1">
    <property type="nucleotide sequence ID" value="XM_043141295.1"/>
</dbReference>
<proteinExistence type="predicted"/>
<name>A0A8E5HQ62_USTVR</name>
<accession>A0A8E5HQ62</accession>